<accession>D0SHE6</accession>
<protein>
    <submittedName>
        <fullName evidence="1">Uncharacterized protein</fullName>
    </submittedName>
</protein>
<evidence type="ECO:0000313" key="1">
    <source>
        <dbReference type="EMBL" id="EEY94622.1"/>
    </source>
</evidence>
<proteinExistence type="predicted"/>
<reference evidence="2" key="1">
    <citation type="journal article" date="2012" name="PLoS ONE">
        <title>The success of Acinetobacter species; genetic, metabolic and virulence attributes.</title>
        <authorList>
            <person name="Peleg A.Y."/>
            <person name="de Breij A."/>
            <person name="Adams M.D."/>
            <person name="Cerqueira G.M."/>
            <person name="Mocali S."/>
            <person name="Galardini M."/>
            <person name="Nibbering P.H."/>
            <person name="Earl A.M."/>
            <person name="Ward D.V."/>
            <person name="Paterson D.L."/>
            <person name="Seifert H."/>
            <person name="Dijkshoorn L."/>
        </authorList>
    </citation>
    <scope>NUCLEOTIDE SEQUENCE [LARGE SCALE GENOMIC DNA]</scope>
    <source>
        <strain evidence="2">SH046</strain>
    </source>
</reference>
<dbReference type="AlphaFoldDB" id="D0SHE6"/>
<organism evidence="1 2">
    <name type="scientific">Acinetobacter johnsonii SH046</name>
    <dbReference type="NCBI Taxonomy" id="575586"/>
    <lineage>
        <taxon>Bacteria</taxon>
        <taxon>Pseudomonadati</taxon>
        <taxon>Pseudomonadota</taxon>
        <taxon>Gammaproteobacteria</taxon>
        <taxon>Moraxellales</taxon>
        <taxon>Moraxellaceae</taxon>
        <taxon>Acinetobacter</taxon>
    </lineage>
</organism>
<sequence length="96" mass="10992">MILSSNFTLLIGLIFMNHFVQPKLLISSQAKKIGLALINDLELCITARLAFYLDVNPSYDGHEATFIWIEFFLQDHPQAEFSEIKEAFLKLIPECC</sequence>
<name>D0SHE6_ACIJO</name>
<gene>
    <name evidence="1" type="ORF">HMPREF0016_03269</name>
</gene>
<dbReference type="Proteomes" id="UP000012047">
    <property type="component" value="Unassembled WGS sequence"/>
</dbReference>
<dbReference type="eggNOG" id="ENOG5031RWR">
    <property type="taxonomic scope" value="Bacteria"/>
</dbReference>
<dbReference type="EMBL" id="GG704978">
    <property type="protein sequence ID" value="EEY94622.1"/>
    <property type="molecule type" value="Genomic_DNA"/>
</dbReference>
<evidence type="ECO:0000313" key="2">
    <source>
        <dbReference type="Proteomes" id="UP000012047"/>
    </source>
</evidence>
<dbReference type="HOGENOM" id="CLU_183499_1_0_6"/>